<dbReference type="OrthoDB" id="7375296at2"/>
<evidence type="ECO:0008006" key="4">
    <source>
        <dbReference type="Google" id="ProtNLM"/>
    </source>
</evidence>
<protein>
    <recommendedName>
        <fullName evidence="4">5-bromo-4-chloroindolyl phosphate hydrolysis protein</fullName>
    </recommendedName>
</protein>
<dbReference type="AlphaFoldDB" id="A0A2K9ELG3"/>
<organism evidence="2 3">
    <name type="scientific">Paracoccus tegillarcae</name>
    <dbReference type="NCBI Taxonomy" id="1529068"/>
    <lineage>
        <taxon>Bacteria</taxon>
        <taxon>Pseudomonadati</taxon>
        <taxon>Pseudomonadota</taxon>
        <taxon>Alphaproteobacteria</taxon>
        <taxon>Rhodobacterales</taxon>
        <taxon>Paracoccaceae</taxon>
        <taxon>Paracoccus</taxon>
    </lineage>
</organism>
<proteinExistence type="predicted"/>
<dbReference type="EMBL" id="CP025408">
    <property type="protein sequence ID" value="AUH32435.1"/>
    <property type="molecule type" value="Genomic_DNA"/>
</dbReference>
<keyword evidence="3" id="KW-1185">Reference proteome</keyword>
<dbReference type="Proteomes" id="UP000233742">
    <property type="component" value="Chromosome"/>
</dbReference>
<gene>
    <name evidence="2" type="ORF">CUV01_02650</name>
</gene>
<dbReference type="Pfam" id="PF10112">
    <property type="entry name" value="Halogen_Hydrol"/>
    <property type="match status" value="1"/>
</dbReference>
<dbReference type="InterPro" id="IPR018770">
    <property type="entry name" value="ChloroindolylP_hydrolase"/>
</dbReference>
<name>A0A2K9ELG3_9RHOB</name>
<evidence type="ECO:0000313" key="3">
    <source>
        <dbReference type="Proteomes" id="UP000233742"/>
    </source>
</evidence>
<dbReference type="RefSeq" id="WP_101459110.1">
    <property type="nucleotide sequence ID" value="NZ_CP025408.1"/>
</dbReference>
<accession>A0A2K9ELG3</accession>
<evidence type="ECO:0000256" key="1">
    <source>
        <dbReference type="SAM" id="MobiDB-lite"/>
    </source>
</evidence>
<sequence>MAQRYGGKYSPDGQQRGPGDPQAVQPMGAMRHALESRVKWVTIAASPFLLGAFGQTPTGLVTDLAAFGTMALAGWLTREGLQAQAAYEARRVAKRPAFPRKLFGSVLTGLGLAVGAAEPGAYADGALIGMAGAALHWLSFGPDPMRDKGMEGVDSFQQDRVARMVGEGQRYLDGMKEAVLRTGDRRLESRVSMFEATVHDLFRQVEQNPEDLSAARRYMGVYLMGARDATVKFVDVYSQTRDARTREDYEALLADLETNFAARTGAFLDGSRTDLDIEIQVLRDRLAREGVDSPERAATALESQDAVTMDELLRARDKAETKS</sequence>
<evidence type="ECO:0000313" key="2">
    <source>
        <dbReference type="EMBL" id="AUH32435.1"/>
    </source>
</evidence>
<reference evidence="2 3" key="1">
    <citation type="submission" date="2017-12" db="EMBL/GenBank/DDBJ databases">
        <authorList>
            <person name="Hurst M.R.H."/>
        </authorList>
    </citation>
    <scope>NUCLEOTIDE SEQUENCE [LARGE SCALE GENOMIC DNA]</scope>
    <source>
        <strain evidence="2 3">BM15</strain>
    </source>
</reference>
<feature type="region of interest" description="Disordered" evidence="1">
    <location>
        <begin position="1"/>
        <end position="24"/>
    </location>
</feature>
<dbReference type="KEGG" id="paro:CUV01_02650"/>